<evidence type="ECO:0000313" key="2">
    <source>
        <dbReference type="Proteomes" id="UP000800094"/>
    </source>
</evidence>
<dbReference type="RefSeq" id="XP_033690882.1">
    <property type="nucleotide sequence ID" value="XM_033826347.1"/>
</dbReference>
<evidence type="ECO:0000313" key="1">
    <source>
        <dbReference type="EMBL" id="KAF2255878.1"/>
    </source>
</evidence>
<dbReference type="AlphaFoldDB" id="A0A6A6J055"/>
<proteinExistence type="predicted"/>
<name>A0A6A6J055_9PLEO</name>
<dbReference type="GeneID" id="54579677"/>
<gene>
    <name evidence="1" type="ORF">BU26DRAFT_498642</name>
</gene>
<reference evidence="1" key="1">
    <citation type="journal article" date="2020" name="Stud. Mycol.">
        <title>101 Dothideomycetes genomes: a test case for predicting lifestyles and emergence of pathogens.</title>
        <authorList>
            <person name="Haridas S."/>
            <person name="Albert R."/>
            <person name="Binder M."/>
            <person name="Bloem J."/>
            <person name="Labutti K."/>
            <person name="Salamov A."/>
            <person name="Andreopoulos B."/>
            <person name="Baker S."/>
            <person name="Barry K."/>
            <person name="Bills G."/>
            <person name="Bluhm B."/>
            <person name="Cannon C."/>
            <person name="Castanera R."/>
            <person name="Culley D."/>
            <person name="Daum C."/>
            <person name="Ezra D."/>
            <person name="Gonzalez J."/>
            <person name="Henrissat B."/>
            <person name="Kuo A."/>
            <person name="Liang C."/>
            <person name="Lipzen A."/>
            <person name="Lutzoni F."/>
            <person name="Magnuson J."/>
            <person name="Mondo S."/>
            <person name="Nolan M."/>
            <person name="Ohm R."/>
            <person name="Pangilinan J."/>
            <person name="Park H.-J."/>
            <person name="Ramirez L."/>
            <person name="Alfaro M."/>
            <person name="Sun H."/>
            <person name="Tritt A."/>
            <person name="Yoshinaga Y."/>
            <person name="Zwiers L.-H."/>
            <person name="Turgeon B."/>
            <person name="Goodwin S."/>
            <person name="Spatafora J."/>
            <person name="Crous P."/>
            <person name="Grigoriev I."/>
        </authorList>
    </citation>
    <scope>NUCLEOTIDE SEQUENCE</scope>
    <source>
        <strain evidence="1">CBS 122368</strain>
    </source>
</reference>
<sequence>MHSRRGYQVAERAKGMIPTLGTLVVTDKIRFAASCYTCQDIRPDEELHVREFGDAVGAIAGRSRLRRVSPMQMHLLMRALMIREKLVASFGSAKGILLCHPMSRHYPLVPEPAGGCTRGGTSKNNGSKQTALSNSSEMLVEAHSAASSAVTAVTSAFRVTQEASGAQRARARKSLFRCRRVMVGAKKPTDLTSGTKCFAGSKWKGTLYPLWNTCHRGDILGEHEYLSVQPAPVEEKKSEWFEIAWCEEQGGPEVIGET</sequence>
<dbReference type="Proteomes" id="UP000800094">
    <property type="component" value="Unassembled WGS sequence"/>
</dbReference>
<protein>
    <submittedName>
        <fullName evidence="1">Uncharacterized protein</fullName>
    </submittedName>
</protein>
<accession>A0A6A6J055</accession>
<organism evidence="1 2">
    <name type="scientific">Trematosphaeria pertusa</name>
    <dbReference type="NCBI Taxonomy" id="390896"/>
    <lineage>
        <taxon>Eukaryota</taxon>
        <taxon>Fungi</taxon>
        <taxon>Dikarya</taxon>
        <taxon>Ascomycota</taxon>
        <taxon>Pezizomycotina</taxon>
        <taxon>Dothideomycetes</taxon>
        <taxon>Pleosporomycetidae</taxon>
        <taxon>Pleosporales</taxon>
        <taxon>Massarineae</taxon>
        <taxon>Trematosphaeriaceae</taxon>
        <taxon>Trematosphaeria</taxon>
    </lineage>
</organism>
<dbReference type="EMBL" id="ML987189">
    <property type="protein sequence ID" value="KAF2255878.1"/>
    <property type="molecule type" value="Genomic_DNA"/>
</dbReference>
<keyword evidence="2" id="KW-1185">Reference proteome</keyword>